<comment type="caution">
    <text evidence="1">The sequence shown here is derived from an EMBL/GenBank/DDBJ whole genome shotgun (WGS) entry which is preliminary data.</text>
</comment>
<dbReference type="AlphaFoldDB" id="A0A0L1JBC9"/>
<dbReference type="STRING" id="1509407.A0A0L1JBC9"/>
<dbReference type="Proteomes" id="UP000037505">
    <property type="component" value="Unassembled WGS sequence"/>
</dbReference>
<dbReference type="GeneID" id="26804209"/>
<accession>A0A0L1JBC9</accession>
<dbReference type="RefSeq" id="XP_015409938.1">
    <property type="nucleotide sequence ID" value="XM_015547662.1"/>
</dbReference>
<dbReference type="EMBL" id="JNOM01000040">
    <property type="protein sequence ID" value="KNG89015.1"/>
    <property type="molecule type" value="Genomic_DNA"/>
</dbReference>
<sequence length="289" mass="33576">MNTTRILLPIGNRLKLPAVCSLRLVNRFPTKIGLPFYPFKRQYLHQVPAAMNTPDNYRRDVLSKRDPTMESFLNNADNLERLIQMDGFKTWGFVIYRCTYQSDSDWETFMTRFLYHVRHSLDFYSGLDLLDSFAPTVFEDRSFDGATTALVRKHFQEWAATAPPVEQPVGYSDYPEAGRYKFFLMVDQEALESVLGVPDPEECDSDGFVRLVNGFWEPEVLDAGELAERGVSSQSELEQEEPLEGLTMLDVGWMKVCYSDAQTWGYLSMLDGFRWLRYYQRPPLIQKYL</sequence>
<evidence type="ECO:0000313" key="1">
    <source>
        <dbReference type="EMBL" id="KNG89015.1"/>
    </source>
</evidence>
<organism evidence="1 2">
    <name type="scientific">Aspergillus nomiae NRRL (strain ATCC 15546 / NRRL 13137 / CBS 260.88 / M93)</name>
    <dbReference type="NCBI Taxonomy" id="1509407"/>
    <lineage>
        <taxon>Eukaryota</taxon>
        <taxon>Fungi</taxon>
        <taxon>Dikarya</taxon>
        <taxon>Ascomycota</taxon>
        <taxon>Pezizomycotina</taxon>
        <taxon>Eurotiomycetes</taxon>
        <taxon>Eurotiomycetidae</taxon>
        <taxon>Eurotiales</taxon>
        <taxon>Aspergillaceae</taxon>
        <taxon>Aspergillus</taxon>
        <taxon>Aspergillus subgen. Circumdati</taxon>
    </lineage>
</organism>
<reference evidence="1 2" key="1">
    <citation type="submission" date="2014-06" db="EMBL/GenBank/DDBJ databases">
        <title>The Genome of the Aflatoxigenic Filamentous Fungus Aspergillus nomius.</title>
        <authorList>
            <person name="Moore M.G."/>
            <person name="Shannon B.M."/>
            <person name="Brian M.M."/>
        </authorList>
    </citation>
    <scope>NUCLEOTIDE SEQUENCE [LARGE SCALE GENOMIC DNA]</scope>
    <source>
        <strain evidence="1 2">NRRL 13137</strain>
    </source>
</reference>
<protein>
    <submittedName>
        <fullName evidence="1">Putative muramidase</fullName>
    </submittedName>
</protein>
<name>A0A0L1JBC9_ASPN3</name>
<gene>
    <name evidence="1" type="ORF">ANOM_002405</name>
</gene>
<dbReference type="OrthoDB" id="4424523at2759"/>
<evidence type="ECO:0000313" key="2">
    <source>
        <dbReference type="Proteomes" id="UP000037505"/>
    </source>
</evidence>
<keyword evidence="2" id="KW-1185">Reference proteome</keyword>
<proteinExistence type="predicted"/>